<dbReference type="Proteomes" id="UP000631535">
    <property type="component" value="Unassembled WGS sequence"/>
</dbReference>
<comment type="caution">
    <text evidence="1">The sequence shown here is derived from an EMBL/GenBank/DDBJ whole genome shotgun (WGS) entry which is preliminary data.</text>
</comment>
<reference evidence="2" key="1">
    <citation type="journal article" date="2019" name="Int. J. Syst. Evol. Microbiol.">
        <title>The Global Catalogue of Microorganisms (GCM) 10K type strain sequencing project: providing services to taxonomists for standard genome sequencing and annotation.</title>
        <authorList>
            <consortium name="The Broad Institute Genomics Platform"/>
            <consortium name="The Broad Institute Genome Sequencing Center for Infectious Disease"/>
            <person name="Wu L."/>
            <person name="Ma J."/>
        </authorList>
    </citation>
    <scope>NUCLEOTIDE SEQUENCE [LARGE SCALE GENOMIC DNA]</scope>
    <source>
        <strain evidence="2">CGMCC 4.7178</strain>
    </source>
</reference>
<proteinExistence type="predicted"/>
<evidence type="ECO:0000313" key="1">
    <source>
        <dbReference type="EMBL" id="GGO43904.1"/>
    </source>
</evidence>
<dbReference type="Gene3D" id="2.180.10.10">
    <property type="entry name" value="RHS repeat-associated core"/>
    <property type="match status" value="1"/>
</dbReference>
<dbReference type="NCBIfam" id="TIGR03696">
    <property type="entry name" value="Rhs_assc_core"/>
    <property type="match status" value="1"/>
</dbReference>
<dbReference type="EMBL" id="BMMP01000002">
    <property type="protein sequence ID" value="GGO43904.1"/>
    <property type="molecule type" value="Genomic_DNA"/>
</dbReference>
<protein>
    <recommendedName>
        <fullName evidence="3">RHS repeat-associated core domain-containing protein</fullName>
    </recommendedName>
</protein>
<evidence type="ECO:0008006" key="3">
    <source>
        <dbReference type="Google" id="ProtNLM"/>
    </source>
</evidence>
<evidence type="ECO:0000313" key="2">
    <source>
        <dbReference type="Proteomes" id="UP000631535"/>
    </source>
</evidence>
<keyword evidence="2" id="KW-1185">Reference proteome</keyword>
<accession>A0ABQ2LVM2</accession>
<dbReference type="PANTHER" id="PTHR32305">
    <property type="match status" value="1"/>
</dbReference>
<dbReference type="PANTHER" id="PTHR32305:SF15">
    <property type="entry name" value="PROTEIN RHSA-RELATED"/>
    <property type="match status" value="1"/>
</dbReference>
<gene>
    <name evidence="1" type="ORF">GCM10012287_08180</name>
</gene>
<organism evidence="1 2">
    <name type="scientific">Streptomyces daqingensis</name>
    <dbReference type="NCBI Taxonomy" id="1472640"/>
    <lineage>
        <taxon>Bacteria</taxon>
        <taxon>Bacillati</taxon>
        <taxon>Actinomycetota</taxon>
        <taxon>Actinomycetes</taxon>
        <taxon>Kitasatosporales</taxon>
        <taxon>Streptomycetaceae</taxon>
        <taxon>Streptomyces</taxon>
    </lineage>
</organism>
<dbReference type="PRINTS" id="PR00394">
    <property type="entry name" value="RHSPROTEIN"/>
</dbReference>
<dbReference type="InterPro" id="IPR022385">
    <property type="entry name" value="Rhs_assc_core"/>
</dbReference>
<sequence length="148" mass="16345">MGAPTELLDEGGGIAWRTRSTLWGTTAWNADATAYTPLRFPGQYADPETGLHYNFHRHYDPTTARYLSQDPLGLDPAPNPVTYVHNPHTWADPLGLAGCKVNPKAVEQMERDGTKFERAACCCRFRSRRKSGLSRAGKPEGRAPTCAK</sequence>
<name>A0ABQ2LVM2_9ACTN</name>
<dbReference type="InterPro" id="IPR050708">
    <property type="entry name" value="T6SS_VgrG/RHS"/>
</dbReference>